<gene>
    <name evidence="2" type="ORF">UX31_C0003G0059</name>
</gene>
<proteinExistence type="predicted"/>
<accession>A0A0G1QX52</accession>
<name>A0A0G1QX52_9BACT</name>
<sequence length="118" mass="13252">MKNFFDVFQRKNKSEIGWPHLVVLLGGFMIFGSLGMGLLIQRNPTIESVDRKTYIFLRQNFHVELMDKLVYPLNFSLLPIGPEGPVFFGVYYVVCLGISGGIKKTTLLVGNSLPGRCP</sequence>
<evidence type="ECO:0000256" key="1">
    <source>
        <dbReference type="SAM" id="Phobius"/>
    </source>
</evidence>
<feature type="transmembrane region" description="Helical" evidence="1">
    <location>
        <begin position="21"/>
        <end position="40"/>
    </location>
</feature>
<protein>
    <submittedName>
        <fullName evidence="2">Uncharacterized protein</fullName>
    </submittedName>
</protein>
<keyword evidence="1" id="KW-0812">Transmembrane</keyword>
<keyword evidence="1" id="KW-0472">Membrane</keyword>
<dbReference type="Proteomes" id="UP000034107">
    <property type="component" value="Unassembled WGS sequence"/>
</dbReference>
<evidence type="ECO:0000313" key="2">
    <source>
        <dbReference type="EMBL" id="KKU22393.1"/>
    </source>
</evidence>
<dbReference type="EMBL" id="LCLS01000003">
    <property type="protein sequence ID" value="KKU22393.1"/>
    <property type="molecule type" value="Genomic_DNA"/>
</dbReference>
<reference evidence="2 3" key="1">
    <citation type="journal article" date="2015" name="Nature">
        <title>rRNA introns, odd ribosomes, and small enigmatic genomes across a large radiation of phyla.</title>
        <authorList>
            <person name="Brown C.T."/>
            <person name="Hug L.A."/>
            <person name="Thomas B.C."/>
            <person name="Sharon I."/>
            <person name="Castelle C.J."/>
            <person name="Singh A."/>
            <person name="Wilkins M.J."/>
            <person name="Williams K.H."/>
            <person name="Banfield J.F."/>
        </authorList>
    </citation>
    <scope>NUCLEOTIDE SEQUENCE [LARGE SCALE GENOMIC DNA]</scope>
</reference>
<comment type="caution">
    <text evidence="2">The sequence shown here is derived from an EMBL/GenBank/DDBJ whole genome shotgun (WGS) entry which is preliminary data.</text>
</comment>
<evidence type="ECO:0000313" key="3">
    <source>
        <dbReference type="Proteomes" id="UP000034107"/>
    </source>
</evidence>
<organism evidence="2 3">
    <name type="scientific">Candidatus Nomurabacteria bacterium GW2011_GWA1_46_11</name>
    <dbReference type="NCBI Taxonomy" id="1618732"/>
    <lineage>
        <taxon>Bacteria</taxon>
        <taxon>Candidatus Nomuraibacteriota</taxon>
    </lineage>
</organism>
<dbReference type="AlphaFoldDB" id="A0A0G1QX52"/>
<keyword evidence="1" id="KW-1133">Transmembrane helix</keyword>